<keyword evidence="3" id="KW-1185">Reference proteome</keyword>
<accession>K5WGN5</accession>
<dbReference type="Proteomes" id="UP000008370">
    <property type="component" value="Unassembled WGS sequence"/>
</dbReference>
<dbReference type="AlphaFoldDB" id="K5WGN5"/>
<proteinExistence type="predicted"/>
<gene>
    <name evidence="2" type="ORF">PHACADRAFT_201776</name>
</gene>
<dbReference type="HOGENOM" id="CLU_776363_0_0_1"/>
<feature type="region of interest" description="Disordered" evidence="1">
    <location>
        <begin position="110"/>
        <end position="158"/>
    </location>
</feature>
<reference evidence="2 3" key="1">
    <citation type="journal article" date="2012" name="BMC Genomics">
        <title>Comparative genomics of the white-rot fungi, Phanerochaete carnosa and P. chrysosporium, to elucidate the genetic basis of the distinct wood types they colonize.</title>
        <authorList>
            <person name="Suzuki H."/>
            <person name="MacDonald J."/>
            <person name="Syed K."/>
            <person name="Salamov A."/>
            <person name="Hori C."/>
            <person name="Aerts A."/>
            <person name="Henrissat B."/>
            <person name="Wiebenga A."/>
            <person name="vanKuyk P.A."/>
            <person name="Barry K."/>
            <person name="Lindquist E."/>
            <person name="LaButti K."/>
            <person name="Lapidus A."/>
            <person name="Lucas S."/>
            <person name="Coutinho P."/>
            <person name="Gong Y."/>
            <person name="Samejima M."/>
            <person name="Mahadevan R."/>
            <person name="Abou-Zaid M."/>
            <person name="de Vries R.P."/>
            <person name="Igarashi K."/>
            <person name="Yadav J.S."/>
            <person name="Grigoriev I.V."/>
            <person name="Master E.R."/>
        </authorList>
    </citation>
    <scope>NUCLEOTIDE SEQUENCE [LARGE SCALE GENOMIC DNA]</scope>
    <source>
        <strain evidence="2 3">HHB-10118-sp</strain>
    </source>
</reference>
<feature type="compositionally biased region" description="Polar residues" evidence="1">
    <location>
        <begin position="112"/>
        <end position="122"/>
    </location>
</feature>
<sequence>MASKYADRCCGKVDFLSRLPTTRGDISDTSSHLETDGQLVVHMIASNVADPLNTSSHTHAQTLALPTTQWKLPSFPFHSLLRVAHSSGAVSASVSSDLRGQNADCHCPRTVSFGSSEETLPKTSGGGSSYESSLSASHSSLRSPDRKPPPPRPQNKGIADLPAQAAISSRFCMLQIKVSEPSRHIAKKSSEKVCKSHIGLARSKVLLGAPRTSNKSNECLRLEAHILRQVFCAYVGSQEAREKRAKAIRDAGAPLLIFFDAIGETRRRHSRATAYAHPIPPMPTRELSDGPGVLSMVGDLAMSSYRLSMSILAAVVAARWWNGLLLLATAAHAMRVKTETGVALSAGANASAVAVSS</sequence>
<dbReference type="RefSeq" id="XP_007402118.1">
    <property type="nucleotide sequence ID" value="XM_007402056.1"/>
</dbReference>
<dbReference type="EMBL" id="JH930484">
    <property type="protein sequence ID" value="EKM49332.1"/>
    <property type="molecule type" value="Genomic_DNA"/>
</dbReference>
<evidence type="ECO:0000256" key="1">
    <source>
        <dbReference type="SAM" id="MobiDB-lite"/>
    </source>
</evidence>
<dbReference type="KEGG" id="pco:PHACADRAFT_201776"/>
<organism evidence="2 3">
    <name type="scientific">Phanerochaete carnosa (strain HHB-10118-sp)</name>
    <name type="common">White-rot fungus</name>
    <name type="synonym">Peniophora carnosa</name>
    <dbReference type="NCBI Taxonomy" id="650164"/>
    <lineage>
        <taxon>Eukaryota</taxon>
        <taxon>Fungi</taxon>
        <taxon>Dikarya</taxon>
        <taxon>Basidiomycota</taxon>
        <taxon>Agaricomycotina</taxon>
        <taxon>Agaricomycetes</taxon>
        <taxon>Polyporales</taxon>
        <taxon>Phanerochaetaceae</taxon>
        <taxon>Phanerochaete</taxon>
    </lineage>
</organism>
<name>K5WGN5_PHACS</name>
<evidence type="ECO:0000313" key="2">
    <source>
        <dbReference type="EMBL" id="EKM49332.1"/>
    </source>
</evidence>
<evidence type="ECO:0000313" key="3">
    <source>
        <dbReference type="Proteomes" id="UP000008370"/>
    </source>
</evidence>
<dbReference type="InParanoid" id="K5WGN5"/>
<dbReference type="GeneID" id="18911699"/>
<feature type="compositionally biased region" description="Low complexity" evidence="1">
    <location>
        <begin position="129"/>
        <end position="142"/>
    </location>
</feature>
<protein>
    <submittedName>
        <fullName evidence="2">Uncharacterized protein</fullName>
    </submittedName>
</protein>